<protein>
    <recommendedName>
        <fullName evidence="4">Translational regulator CsrA</fullName>
    </recommendedName>
</protein>
<dbReference type="PANTHER" id="PTHR34984">
    <property type="entry name" value="CARBON STORAGE REGULATOR"/>
    <property type="match status" value="1"/>
</dbReference>
<organism evidence="5 6">
    <name type="scientific">Jeotgalibacillus marinus</name>
    <dbReference type="NCBI Taxonomy" id="86667"/>
    <lineage>
        <taxon>Bacteria</taxon>
        <taxon>Bacillati</taxon>
        <taxon>Bacillota</taxon>
        <taxon>Bacilli</taxon>
        <taxon>Bacillales</taxon>
        <taxon>Caryophanaceae</taxon>
        <taxon>Jeotgalibacillus</taxon>
    </lineage>
</organism>
<gene>
    <name evidence="4 5" type="primary">csrA</name>
    <name evidence="5" type="ORF">AB1471_10655</name>
</gene>
<evidence type="ECO:0000256" key="1">
    <source>
        <dbReference type="ARBA" id="ARBA00022490"/>
    </source>
</evidence>
<sequence>MLVLRRKLNESIMIGDNIEVKILEMDGDQIKLGIEAPTDIDIFRSELYKTIQQENNLAATQEIDLSTLFNK</sequence>
<comment type="subcellular location">
    <subcellularLocation>
        <location evidence="4">Cytoplasm</location>
    </subcellularLocation>
</comment>
<keyword evidence="4" id="KW-0678">Repressor</keyword>
<dbReference type="InterPro" id="IPR003751">
    <property type="entry name" value="CsrA"/>
</dbReference>
<keyword evidence="1 4" id="KW-0963">Cytoplasm</keyword>
<comment type="similarity">
    <text evidence="4">Belongs to the CsrA/RsmA family.</text>
</comment>
<evidence type="ECO:0000313" key="6">
    <source>
        <dbReference type="Proteomes" id="UP001556040"/>
    </source>
</evidence>
<evidence type="ECO:0000256" key="4">
    <source>
        <dbReference type="HAMAP-Rule" id="MF_00167"/>
    </source>
</evidence>
<dbReference type="SUPFAM" id="SSF117130">
    <property type="entry name" value="CsrA-like"/>
    <property type="match status" value="1"/>
</dbReference>
<dbReference type="RefSeq" id="WP_367779749.1">
    <property type="nucleotide sequence ID" value="NZ_JBFMIA010000009.1"/>
</dbReference>
<dbReference type="PANTHER" id="PTHR34984:SF1">
    <property type="entry name" value="CARBON STORAGE REGULATOR"/>
    <property type="match status" value="1"/>
</dbReference>
<evidence type="ECO:0000256" key="3">
    <source>
        <dbReference type="ARBA" id="ARBA00022884"/>
    </source>
</evidence>
<dbReference type="NCBIfam" id="NF002469">
    <property type="entry name" value="PRK01712.1"/>
    <property type="match status" value="1"/>
</dbReference>
<comment type="subunit">
    <text evidence="4">Homodimer; the beta-strands of each monomer intercalate to form a hydrophobic core, while the alpha-helices form wings that extend away from the core.</text>
</comment>
<dbReference type="HAMAP" id="MF_00167">
    <property type="entry name" value="CsrA"/>
    <property type="match status" value="1"/>
</dbReference>
<evidence type="ECO:0000313" key="5">
    <source>
        <dbReference type="EMBL" id="MEW9502255.1"/>
    </source>
</evidence>
<comment type="function">
    <text evidence="4">A translational regulator that binds mRNA to regulate translation initiation and/or mRNA stability. Usually binds in the 5'-UTR at or near the Shine-Dalgarno sequence preventing ribosome-binding, thus repressing translation. Its main target seems to be the major flagellin gene, while its function is anatagonized by FliW.</text>
</comment>
<evidence type="ECO:0000256" key="2">
    <source>
        <dbReference type="ARBA" id="ARBA00022845"/>
    </source>
</evidence>
<comment type="caution">
    <text evidence="5">The sequence shown here is derived from an EMBL/GenBank/DDBJ whole genome shotgun (WGS) entry which is preliminary data.</text>
</comment>
<keyword evidence="2 4" id="KW-0810">Translation regulation</keyword>
<dbReference type="EMBL" id="JBFMIA010000009">
    <property type="protein sequence ID" value="MEW9502255.1"/>
    <property type="molecule type" value="Genomic_DNA"/>
</dbReference>
<keyword evidence="3 4" id="KW-0694">RNA-binding</keyword>
<dbReference type="Gene3D" id="2.60.40.4380">
    <property type="entry name" value="Translational regulator CsrA"/>
    <property type="match status" value="1"/>
</dbReference>
<keyword evidence="6" id="KW-1185">Reference proteome</keyword>
<name>A0ABV3Q4H9_9BACL</name>
<reference evidence="5 6" key="1">
    <citation type="journal article" date="1979" name="Int. J. Syst. Evol. Microbiol.">
        <title>Bacillus globisporus subsp. marinus subsp. nov.</title>
        <authorList>
            <person name="Liu H."/>
        </authorList>
    </citation>
    <scope>NUCLEOTIDE SEQUENCE [LARGE SCALE GENOMIC DNA]</scope>
    <source>
        <strain evidence="5 6">DSM 1297</strain>
    </source>
</reference>
<dbReference type="Proteomes" id="UP001556040">
    <property type="component" value="Unassembled WGS sequence"/>
</dbReference>
<proteinExistence type="inferred from homology"/>
<dbReference type="NCBIfam" id="TIGR00202">
    <property type="entry name" value="csrA"/>
    <property type="match status" value="1"/>
</dbReference>
<keyword evidence="4" id="KW-1005">Bacterial flagellum biogenesis</keyword>
<dbReference type="Pfam" id="PF02599">
    <property type="entry name" value="CsrA"/>
    <property type="match status" value="1"/>
</dbReference>
<accession>A0ABV3Q4H9</accession>
<dbReference type="InterPro" id="IPR036107">
    <property type="entry name" value="CsrA_sf"/>
</dbReference>